<dbReference type="EMBL" id="CM042012">
    <property type="protein sequence ID" value="KAI3751271.1"/>
    <property type="molecule type" value="Genomic_DNA"/>
</dbReference>
<keyword evidence="2" id="KW-1185">Reference proteome</keyword>
<evidence type="ECO:0000313" key="2">
    <source>
        <dbReference type="Proteomes" id="UP001055811"/>
    </source>
</evidence>
<organism evidence="1 2">
    <name type="scientific">Cichorium intybus</name>
    <name type="common">Chicory</name>
    <dbReference type="NCBI Taxonomy" id="13427"/>
    <lineage>
        <taxon>Eukaryota</taxon>
        <taxon>Viridiplantae</taxon>
        <taxon>Streptophyta</taxon>
        <taxon>Embryophyta</taxon>
        <taxon>Tracheophyta</taxon>
        <taxon>Spermatophyta</taxon>
        <taxon>Magnoliopsida</taxon>
        <taxon>eudicotyledons</taxon>
        <taxon>Gunneridae</taxon>
        <taxon>Pentapetalae</taxon>
        <taxon>asterids</taxon>
        <taxon>campanulids</taxon>
        <taxon>Asterales</taxon>
        <taxon>Asteraceae</taxon>
        <taxon>Cichorioideae</taxon>
        <taxon>Cichorieae</taxon>
        <taxon>Cichoriinae</taxon>
        <taxon>Cichorium</taxon>
    </lineage>
</organism>
<evidence type="ECO:0000313" key="1">
    <source>
        <dbReference type="EMBL" id="KAI3751271.1"/>
    </source>
</evidence>
<gene>
    <name evidence="1" type="ORF">L2E82_22319</name>
</gene>
<reference evidence="1 2" key="2">
    <citation type="journal article" date="2022" name="Mol. Ecol. Resour.">
        <title>The genomes of chicory, endive, great burdock and yacon provide insights into Asteraceae paleo-polyploidization history and plant inulin production.</title>
        <authorList>
            <person name="Fan W."/>
            <person name="Wang S."/>
            <person name="Wang H."/>
            <person name="Wang A."/>
            <person name="Jiang F."/>
            <person name="Liu H."/>
            <person name="Zhao H."/>
            <person name="Xu D."/>
            <person name="Zhang Y."/>
        </authorList>
    </citation>
    <scope>NUCLEOTIDE SEQUENCE [LARGE SCALE GENOMIC DNA]</scope>
    <source>
        <strain evidence="2">cv. Punajuju</strain>
        <tissue evidence="1">Leaves</tissue>
    </source>
</reference>
<comment type="caution">
    <text evidence="1">The sequence shown here is derived from an EMBL/GenBank/DDBJ whole genome shotgun (WGS) entry which is preliminary data.</text>
</comment>
<sequence>MNTMLTPPPNSGHSPAMAPDGFEMSISKEYVIGMVLVVVFLVISCSTRQQRGPLVSHDSSINDRHLTLSQSLPPSSQPQRLVAATINILPATIYNRYPAETKGSDCSICLGVLEEGESVKVLPSCRHCYHSECIYKWLIENSSCPMCRSTVGFDSPV</sequence>
<accession>A0ACB9DYG6</accession>
<proteinExistence type="predicted"/>
<reference evidence="2" key="1">
    <citation type="journal article" date="2022" name="Mol. Ecol. Resour.">
        <title>The genomes of chicory, endive, great burdock and yacon provide insights into Asteraceae palaeo-polyploidization history and plant inulin production.</title>
        <authorList>
            <person name="Fan W."/>
            <person name="Wang S."/>
            <person name="Wang H."/>
            <person name="Wang A."/>
            <person name="Jiang F."/>
            <person name="Liu H."/>
            <person name="Zhao H."/>
            <person name="Xu D."/>
            <person name="Zhang Y."/>
        </authorList>
    </citation>
    <scope>NUCLEOTIDE SEQUENCE [LARGE SCALE GENOMIC DNA]</scope>
    <source>
        <strain evidence="2">cv. Punajuju</strain>
    </source>
</reference>
<protein>
    <submittedName>
        <fullName evidence="1">Uncharacterized protein</fullName>
    </submittedName>
</protein>
<name>A0ACB9DYG6_CICIN</name>
<dbReference type="Proteomes" id="UP001055811">
    <property type="component" value="Linkage Group LG04"/>
</dbReference>